<dbReference type="InterPro" id="IPR051021">
    <property type="entry name" value="Mito_Ser/Thr_phosphatase"/>
</dbReference>
<accession>A0A848JAI3</accession>
<feature type="binding site" evidence="2">
    <location>
        <position position="58"/>
    </location>
    <ligand>
        <name>substrate</name>
    </ligand>
</feature>
<sequence length="166" mass="18506">MKKLVLIRHGQAQEASSDEKDIDRILTGKGFADVNRLGRVLASKSLTPDVIVSSNAERAALTSNIIAEGVKYDINQIRHNDVLYNASVRNMLDVVNSFREAWKTVFVIGHNPSLSYLAEYLSNAEIGNVSPGGAVVLRAEVEFWNEISQNTMYFEQYYSPDTIPNI</sequence>
<dbReference type="Gene3D" id="3.40.50.1240">
    <property type="entry name" value="Phosphoglycerate mutase-like"/>
    <property type="match status" value="1"/>
</dbReference>
<proteinExistence type="predicted"/>
<dbReference type="PANTHER" id="PTHR20935:SF1">
    <property type="entry name" value="SLL1549 PROTEIN"/>
    <property type="match status" value="1"/>
</dbReference>
<evidence type="ECO:0000313" key="3">
    <source>
        <dbReference type="EMBL" id="NMM50052.1"/>
    </source>
</evidence>
<evidence type="ECO:0000256" key="2">
    <source>
        <dbReference type="PIRSR" id="PIRSR613078-2"/>
    </source>
</evidence>
<evidence type="ECO:0000256" key="1">
    <source>
        <dbReference type="ARBA" id="ARBA00022801"/>
    </source>
</evidence>
<protein>
    <submittedName>
        <fullName evidence="3">Histidine phosphatase family protein</fullName>
    </submittedName>
</protein>
<dbReference type="Proteomes" id="UP000559010">
    <property type="component" value="Unassembled WGS sequence"/>
</dbReference>
<dbReference type="PANTHER" id="PTHR20935">
    <property type="entry name" value="PHOSPHOGLYCERATE MUTASE-RELATED"/>
    <property type="match status" value="1"/>
</dbReference>
<comment type="caution">
    <text evidence="3">The sequence shown here is derived from an EMBL/GenBank/DDBJ whole genome shotgun (WGS) entry which is preliminary data.</text>
</comment>
<dbReference type="AlphaFoldDB" id="A0A848JAI3"/>
<keyword evidence="1" id="KW-0378">Hydrolase</keyword>
<dbReference type="EMBL" id="JABBNU010000010">
    <property type="protein sequence ID" value="NMM50052.1"/>
    <property type="molecule type" value="Genomic_DNA"/>
</dbReference>
<dbReference type="CDD" id="cd07067">
    <property type="entry name" value="HP_PGM_like"/>
    <property type="match status" value="1"/>
</dbReference>
<dbReference type="InterPro" id="IPR013078">
    <property type="entry name" value="His_Pase_superF_clade-1"/>
</dbReference>
<dbReference type="SUPFAM" id="SSF53254">
    <property type="entry name" value="Phosphoglycerate mutase-like"/>
    <property type="match status" value="1"/>
</dbReference>
<name>A0A848JAI3_9BACT</name>
<evidence type="ECO:0000313" key="4">
    <source>
        <dbReference type="Proteomes" id="UP000559010"/>
    </source>
</evidence>
<dbReference type="Pfam" id="PF00300">
    <property type="entry name" value="His_Phos_1"/>
    <property type="match status" value="1"/>
</dbReference>
<dbReference type="RefSeq" id="WP_169684139.1">
    <property type="nucleotide sequence ID" value="NZ_JABBNU010000010.1"/>
</dbReference>
<reference evidence="3 4" key="1">
    <citation type="submission" date="2020-04" db="EMBL/GenBank/DDBJ databases">
        <title>Flammeovirgaceae bacterium KN852 isolated from deep sea.</title>
        <authorList>
            <person name="Zhang D.-C."/>
        </authorList>
    </citation>
    <scope>NUCLEOTIDE SEQUENCE [LARGE SCALE GENOMIC DNA]</scope>
    <source>
        <strain evidence="3 4">KN852</strain>
    </source>
</reference>
<dbReference type="GO" id="GO:0016787">
    <property type="term" value="F:hydrolase activity"/>
    <property type="evidence" value="ECO:0007669"/>
    <property type="project" value="UniProtKB-KW"/>
</dbReference>
<dbReference type="InterPro" id="IPR029033">
    <property type="entry name" value="His_PPase_superfam"/>
</dbReference>
<gene>
    <name evidence="3" type="ORF">HH304_16715</name>
</gene>
<keyword evidence="4" id="KW-1185">Reference proteome</keyword>
<organism evidence="3 4">
    <name type="scientific">Marinigracilibium pacificum</name>
    <dbReference type="NCBI Taxonomy" id="2729599"/>
    <lineage>
        <taxon>Bacteria</taxon>
        <taxon>Pseudomonadati</taxon>
        <taxon>Bacteroidota</taxon>
        <taxon>Cytophagia</taxon>
        <taxon>Cytophagales</taxon>
        <taxon>Flammeovirgaceae</taxon>
        <taxon>Marinigracilibium</taxon>
    </lineage>
</organism>